<organism evidence="2 3">
    <name type="scientific">Pleurodeles waltl</name>
    <name type="common">Iberian ribbed newt</name>
    <dbReference type="NCBI Taxonomy" id="8319"/>
    <lineage>
        <taxon>Eukaryota</taxon>
        <taxon>Metazoa</taxon>
        <taxon>Chordata</taxon>
        <taxon>Craniata</taxon>
        <taxon>Vertebrata</taxon>
        <taxon>Euteleostomi</taxon>
        <taxon>Amphibia</taxon>
        <taxon>Batrachia</taxon>
        <taxon>Caudata</taxon>
        <taxon>Salamandroidea</taxon>
        <taxon>Salamandridae</taxon>
        <taxon>Pleurodelinae</taxon>
        <taxon>Pleurodeles</taxon>
    </lineage>
</organism>
<feature type="compositionally biased region" description="Gly residues" evidence="1">
    <location>
        <begin position="41"/>
        <end position="58"/>
    </location>
</feature>
<name>A0AAV7UXU7_PLEWA</name>
<proteinExistence type="predicted"/>
<protein>
    <submittedName>
        <fullName evidence="2">Uncharacterized protein</fullName>
    </submittedName>
</protein>
<feature type="region of interest" description="Disordered" evidence="1">
    <location>
        <begin position="1"/>
        <end position="110"/>
    </location>
</feature>
<dbReference type="EMBL" id="JANPWB010000004">
    <property type="protein sequence ID" value="KAJ1193912.1"/>
    <property type="molecule type" value="Genomic_DNA"/>
</dbReference>
<evidence type="ECO:0000256" key="1">
    <source>
        <dbReference type="SAM" id="MobiDB-lite"/>
    </source>
</evidence>
<dbReference type="AlphaFoldDB" id="A0AAV7UXU7"/>
<gene>
    <name evidence="2" type="ORF">NDU88_003208</name>
</gene>
<sequence>MEERNAAKIGTARNPGRRPLTPGSRAKELPRLRRSVASPGTGCGTRGTGRETGGGRYGKGQERRNRKGTARGALGGRENKRATKCGALGSKEDRRERKKEKNRKERYIYI</sequence>
<evidence type="ECO:0000313" key="2">
    <source>
        <dbReference type="EMBL" id="KAJ1193912.1"/>
    </source>
</evidence>
<accession>A0AAV7UXU7</accession>
<keyword evidence="3" id="KW-1185">Reference proteome</keyword>
<dbReference type="Proteomes" id="UP001066276">
    <property type="component" value="Chromosome 2_2"/>
</dbReference>
<evidence type="ECO:0000313" key="3">
    <source>
        <dbReference type="Proteomes" id="UP001066276"/>
    </source>
</evidence>
<comment type="caution">
    <text evidence="2">The sequence shown here is derived from an EMBL/GenBank/DDBJ whole genome shotgun (WGS) entry which is preliminary data.</text>
</comment>
<reference evidence="2" key="1">
    <citation type="journal article" date="2022" name="bioRxiv">
        <title>Sequencing and chromosome-scale assembly of the giantPleurodeles waltlgenome.</title>
        <authorList>
            <person name="Brown T."/>
            <person name="Elewa A."/>
            <person name="Iarovenko S."/>
            <person name="Subramanian E."/>
            <person name="Araus A.J."/>
            <person name="Petzold A."/>
            <person name="Susuki M."/>
            <person name="Suzuki K.-i.T."/>
            <person name="Hayashi T."/>
            <person name="Toyoda A."/>
            <person name="Oliveira C."/>
            <person name="Osipova E."/>
            <person name="Leigh N.D."/>
            <person name="Simon A."/>
            <person name="Yun M.H."/>
        </authorList>
    </citation>
    <scope>NUCLEOTIDE SEQUENCE</scope>
    <source>
        <strain evidence="2">20211129_DDA</strain>
        <tissue evidence="2">Liver</tissue>
    </source>
</reference>